<evidence type="ECO:0000256" key="3">
    <source>
        <dbReference type="ARBA" id="ARBA00022692"/>
    </source>
</evidence>
<keyword evidence="4 6" id="KW-1133">Transmembrane helix</keyword>
<keyword evidence="2" id="KW-1003">Cell membrane</keyword>
<dbReference type="EMBL" id="UOFF01000021">
    <property type="protein sequence ID" value="VAW53284.1"/>
    <property type="molecule type" value="Genomic_DNA"/>
</dbReference>
<dbReference type="GO" id="GO:0009055">
    <property type="term" value="F:electron transfer activity"/>
    <property type="evidence" value="ECO:0007669"/>
    <property type="project" value="InterPro"/>
</dbReference>
<evidence type="ECO:0000256" key="2">
    <source>
        <dbReference type="ARBA" id="ARBA00022475"/>
    </source>
</evidence>
<dbReference type="GO" id="GO:0005886">
    <property type="term" value="C:plasma membrane"/>
    <property type="evidence" value="ECO:0007669"/>
    <property type="project" value="UniProtKB-SubCell"/>
</dbReference>
<keyword evidence="5 6" id="KW-0472">Membrane</keyword>
<dbReference type="PANTHER" id="PTHR30485:SF2">
    <property type="entry name" value="BLL0597 PROTEIN"/>
    <property type="match status" value="1"/>
</dbReference>
<evidence type="ECO:0000313" key="8">
    <source>
        <dbReference type="EMBL" id="VAW53284.1"/>
    </source>
</evidence>
<dbReference type="InterPro" id="IPR051542">
    <property type="entry name" value="Hydrogenase_cytochrome"/>
</dbReference>
<gene>
    <name evidence="8" type="ORF">MNBD_GAMMA07-2784</name>
</gene>
<evidence type="ECO:0000256" key="1">
    <source>
        <dbReference type="ARBA" id="ARBA00004651"/>
    </source>
</evidence>
<dbReference type="GO" id="GO:0022904">
    <property type="term" value="P:respiratory electron transport chain"/>
    <property type="evidence" value="ECO:0007669"/>
    <property type="project" value="InterPro"/>
</dbReference>
<accession>A0A3B0XBC1</accession>
<dbReference type="Gene3D" id="1.20.950.20">
    <property type="entry name" value="Transmembrane di-heme cytochromes, Chain C"/>
    <property type="match status" value="1"/>
</dbReference>
<dbReference type="GO" id="GO:0020037">
    <property type="term" value="F:heme binding"/>
    <property type="evidence" value="ECO:0007669"/>
    <property type="project" value="TreeGrafter"/>
</dbReference>
<reference evidence="8" key="1">
    <citation type="submission" date="2018-06" db="EMBL/GenBank/DDBJ databases">
        <authorList>
            <person name="Zhirakovskaya E."/>
        </authorList>
    </citation>
    <scope>NUCLEOTIDE SEQUENCE</scope>
</reference>
<evidence type="ECO:0000256" key="4">
    <source>
        <dbReference type="ARBA" id="ARBA00022989"/>
    </source>
</evidence>
<feature type="domain" description="Cytochrome b561 bacterial/Ni-hydrogenase" evidence="7">
    <location>
        <begin position="7"/>
        <end position="199"/>
    </location>
</feature>
<sequence length="206" mass="23506">MSQKIKVWDILVRIFHWSLVVAFITSYVSGEESSDLHIYSGYIILILILVRCVWGFIGSKYARFSNFVFNRHVVYMYLKSLLSAQPIHYTGHNPAGGWMVVALLISLFFTTISGLQLYAVEENAGPFSSINTEIQFISTAYADSDVHKSQGENDDEEFWEEIHEFFANFTLLLILIHIAGVFVSGKLHNENLVKAMIKGYKETDHN</sequence>
<keyword evidence="3 6" id="KW-0812">Transmembrane</keyword>
<evidence type="ECO:0000259" key="7">
    <source>
        <dbReference type="Pfam" id="PF01292"/>
    </source>
</evidence>
<dbReference type="PANTHER" id="PTHR30485">
    <property type="entry name" value="NI/FE-HYDROGENASE 1 B-TYPE CYTOCHROME SUBUNIT"/>
    <property type="match status" value="1"/>
</dbReference>
<dbReference type="AlphaFoldDB" id="A0A3B0XBC1"/>
<feature type="transmembrane region" description="Helical" evidence="6">
    <location>
        <begin position="165"/>
        <end position="184"/>
    </location>
</feature>
<evidence type="ECO:0000256" key="6">
    <source>
        <dbReference type="SAM" id="Phobius"/>
    </source>
</evidence>
<organism evidence="8">
    <name type="scientific">hydrothermal vent metagenome</name>
    <dbReference type="NCBI Taxonomy" id="652676"/>
    <lineage>
        <taxon>unclassified sequences</taxon>
        <taxon>metagenomes</taxon>
        <taxon>ecological metagenomes</taxon>
    </lineage>
</organism>
<dbReference type="InterPro" id="IPR011577">
    <property type="entry name" value="Cyt_b561_bac/Ni-Hgenase"/>
</dbReference>
<protein>
    <submittedName>
        <fullName evidence="8">Cytochrome b</fullName>
    </submittedName>
</protein>
<proteinExistence type="predicted"/>
<dbReference type="InterPro" id="IPR016174">
    <property type="entry name" value="Di-haem_cyt_TM"/>
</dbReference>
<name>A0A3B0XBC1_9ZZZZ</name>
<comment type="subcellular location">
    <subcellularLocation>
        <location evidence="1">Cell membrane</location>
        <topology evidence="1">Multi-pass membrane protein</topology>
    </subcellularLocation>
</comment>
<evidence type="ECO:0000256" key="5">
    <source>
        <dbReference type="ARBA" id="ARBA00023136"/>
    </source>
</evidence>
<feature type="transmembrane region" description="Helical" evidence="6">
    <location>
        <begin position="12"/>
        <end position="30"/>
    </location>
</feature>
<dbReference type="Pfam" id="PF01292">
    <property type="entry name" value="Ni_hydr_CYTB"/>
    <property type="match status" value="1"/>
</dbReference>
<feature type="transmembrane region" description="Helical" evidence="6">
    <location>
        <begin position="98"/>
        <end position="119"/>
    </location>
</feature>
<feature type="transmembrane region" description="Helical" evidence="6">
    <location>
        <begin position="36"/>
        <end position="57"/>
    </location>
</feature>
<dbReference type="SUPFAM" id="SSF81342">
    <property type="entry name" value="Transmembrane di-heme cytochromes"/>
    <property type="match status" value="1"/>
</dbReference>